<dbReference type="GO" id="GO:0003988">
    <property type="term" value="F:acetyl-CoA C-acyltransferase activity"/>
    <property type="evidence" value="ECO:0007669"/>
    <property type="project" value="UniProtKB-EC"/>
</dbReference>
<gene>
    <name evidence="7" type="primary">fadI</name>
    <name evidence="7" type="ORF">NCTC12872_01241</name>
</gene>
<evidence type="ECO:0000256" key="1">
    <source>
        <dbReference type="ARBA" id="ARBA00010982"/>
    </source>
</evidence>
<keyword evidence="8" id="KW-1185">Reference proteome</keyword>
<accession>A0A379CAS1</accession>
<feature type="domain" description="Thiolase C-terminal" evidence="6">
    <location>
        <begin position="293"/>
        <end position="432"/>
    </location>
</feature>
<sequence>MIDQHLLTARSERVAIISGVRTPFAERDSAFKEAYATDLGTMITNELLSRTPIDRKEISQLVFGQVIQQPDIPNLAREIALSLSMPHLQAYTLSSSCISGMQAFANVASSIVSGSITTGIAGGADSISNAPFSLSPLMVRKIKGIFRQKTLERKYELLRQLSWRDLKPNSVNLKDYMTQLSVSDISEQMAQYYGISRQEQDDFARLSNQNAQNAWKIGLFKDEVISSFPRPYNDFVVSDNLNPKASRRRYYEGFSPLSSSDYATVTSANISQPADGAAAILLMNESRAKALGLKPLGYIKSYAITGNDIWENMFVGSVISSAKALDRVGLQIQDLDYVDIHETSASQVLANLQLFESQKFAKNHLNRTACLGEIDRQKLNHLGGSIAFGNPRAVSSLRLVIQSLNALKRKGGGVSLVASGGLGGLGAAMILESEG</sequence>
<name>A0A379CAS1_9PAST</name>
<reference evidence="7 8" key="1">
    <citation type="submission" date="2018-06" db="EMBL/GenBank/DDBJ databases">
        <authorList>
            <consortium name="Pathogen Informatics"/>
            <person name="Doyle S."/>
        </authorList>
    </citation>
    <scope>NUCLEOTIDE SEQUENCE [LARGE SCALE GENOMIC DNA]</scope>
    <source>
        <strain evidence="7 8">NCTC12872</strain>
    </source>
</reference>
<dbReference type="EC" id="2.3.1.16" evidence="7"/>
<dbReference type="RefSeq" id="WP_115315745.1">
    <property type="nucleotide sequence ID" value="NZ_LWIF01000001.1"/>
</dbReference>
<dbReference type="Pfam" id="PF00108">
    <property type="entry name" value="Thiolase_N"/>
    <property type="match status" value="1"/>
</dbReference>
<dbReference type="CDD" id="cd00751">
    <property type="entry name" value="thiolase"/>
    <property type="match status" value="1"/>
</dbReference>
<protein>
    <submittedName>
        <fullName evidence="7">3-ketoacyl-CoA thiolase</fullName>
        <ecNumber evidence="7">2.3.1.16</ecNumber>
    </submittedName>
</protein>
<dbReference type="PANTHER" id="PTHR18919">
    <property type="entry name" value="ACETYL-COA C-ACYLTRANSFERASE"/>
    <property type="match status" value="1"/>
</dbReference>
<feature type="domain" description="Thiolase N-terminal" evidence="5">
    <location>
        <begin position="14"/>
        <end position="286"/>
    </location>
</feature>
<dbReference type="InterPro" id="IPR020616">
    <property type="entry name" value="Thiolase_N"/>
</dbReference>
<dbReference type="OrthoDB" id="8951704at2"/>
<dbReference type="InterPro" id="IPR002155">
    <property type="entry name" value="Thiolase"/>
</dbReference>
<keyword evidence="2 4" id="KW-0808">Transferase</keyword>
<dbReference type="NCBIfam" id="TIGR01930">
    <property type="entry name" value="AcCoA-C-Actrans"/>
    <property type="match status" value="1"/>
</dbReference>
<dbReference type="EMBL" id="UGTA01000001">
    <property type="protein sequence ID" value="SUB59259.1"/>
    <property type="molecule type" value="Genomic_DNA"/>
</dbReference>
<evidence type="ECO:0000313" key="7">
    <source>
        <dbReference type="EMBL" id="SUB59259.1"/>
    </source>
</evidence>
<evidence type="ECO:0000256" key="2">
    <source>
        <dbReference type="ARBA" id="ARBA00022679"/>
    </source>
</evidence>
<dbReference type="SUPFAM" id="SSF53901">
    <property type="entry name" value="Thiolase-like"/>
    <property type="match status" value="1"/>
</dbReference>
<evidence type="ECO:0000256" key="4">
    <source>
        <dbReference type="RuleBase" id="RU003557"/>
    </source>
</evidence>
<dbReference type="AlphaFoldDB" id="A0A379CAS1"/>
<dbReference type="Gene3D" id="3.40.47.10">
    <property type="match status" value="1"/>
</dbReference>
<keyword evidence="3 4" id="KW-0012">Acyltransferase</keyword>
<dbReference type="PIRSF" id="PIRSF000429">
    <property type="entry name" value="Ac-CoA_Ac_transf"/>
    <property type="match status" value="1"/>
</dbReference>
<evidence type="ECO:0000256" key="3">
    <source>
        <dbReference type="ARBA" id="ARBA00023315"/>
    </source>
</evidence>
<dbReference type="GO" id="GO:0005829">
    <property type="term" value="C:cytosol"/>
    <property type="evidence" value="ECO:0007669"/>
    <property type="project" value="TreeGrafter"/>
</dbReference>
<dbReference type="InterPro" id="IPR016039">
    <property type="entry name" value="Thiolase-like"/>
</dbReference>
<evidence type="ECO:0000313" key="8">
    <source>
        <dbReference type="Proteomes" id="UP000255417"/>
    </source>
</evidence>
<dbReference type="Proteomes" id="UP000255417">
    <property type="component" value="Unassembled WGS sequence"/>
</dbReference>
<organism evidence="7 8">
    <name type="scientific">Phocoenobacter uteri</name>
    <dbReference type="NCBI Taxonomy" id="146806"/>
    <lineage>
        <taxon>Bacteria</taxon>
        <taxon>Pseudomonadati</taxon>
        <taxon>Pseudomonadota</taxon>
        <taxon>Gammaproteobacteria</taxon>
        <taxon>Pasteurellales</taxon>
        <taxon>Pasteurellaceae</taxon>
        <taxon>Phocoenobacter</taxon>
    </lineage>
</organism>
<dbReference type="Pfam" id="PF02803">
    <property type="entry name" value="Thiolase_C"/>
    <property type="match status" value="1"/>
</dbReference>
<comment type="similarity">
    <text evidence="1 4">Belongs to the thiolase-like superfamily. Thiolase family.</text>
</comment>
<evidence type="ECO:0000259" key="5">
    <source>
        <dbReference type="Pfam" id="PF00108"/>
    </source>
</evidence>
<dbReference type="PANTHER" id="PTHR18919:SF107">
    <property type="entry name" value="ACETYL-COA ACETYLTRANSFERASE, CYTOSOLIC"/>
    <property type="match status" value="1"/>
</dbReference>
<proteinExistence type="inferred from homology"/>
<evidence type="ECO:0000259" key="6">
    <source>
        <dbReference type="Pfam" id="PF02803"/>
    </source>
</evidence>
<dbReference type="InterPro" id="IPR020617">
    <property type="entry name" value="Thiolase_C"/>
</dbReference>